<feature type="region of interest" description="Disordered" evidence="5">
    <location>
        <begin position="1"/>
        <end position="53"/>
    </location>
</feature>
<dbReference type="InterPro" id="IPR003029">
    <property type="entry name" value="S1_domain"/>
</dbReference>
<feature type="domain" description="S1 motif" evidence="6">
    <location>
        <begin position="499"/>
        <end position="568"/>
    </location>
</feature>
<dbReference type="InterPro" id="IPR003107">
    <property type="entry name" value="HAT"/>
</dbReference>
<evidence type="ECO:0000313" key="8">
    <source>
        <dbReference type="Proteomes" id="UP001219933"/>
    </source>
</evidence>
<dbReference type="Pfam" id="PF00575">
    <property type="entry name" value="S1"/>
    <property type="match status" value="2"/>
</dbReference>
<dbReference type="GO" id="GO:0032040">
    <property type="term" value="C:small-subunit processome"/>
    <property type="evidence" value="ECO:0007669"/>
    <property type="project" value="TreeGrafter"/>
</dbReference>
<keyword evidence="2" id="KW-0698">rRNA processing</keyword>
<organism evidence="7 8">
    <name type="scientific">Malassezia cuniculi</name>
    <dbReference type="NCBI Taxonomy" id="948313"/>
    <lineage>
        <taxon>Eukaryota</taxon>
        <taxon>Fungi</taxon>
        <taxon>Dikarya</taxon>
        <taxon>Basidiomycota</taxon>
        <taxon>Ustilaginomycotina</taxon>
        <taxon>Malasseziomycetes</taxon>
        <taxon>Malasseziales</taxon>
        <taxon>Malasseziaceae</taxon>
        <taxon>Malassezia</taxon>
    </lineage>
</organism>
<comment type="subcellular location">
    <subcellularLocation>
        <location evidence="1">Nucleus</location>
        <location evidence="1">Nucleolus</location>
    </subcellularLocation>
</comment>
<dbReference type="InterPro" id="IPR012340">
    <property type="entry name" value="NA-bd_OB-fold"/>
</dbReference>
<feature type="domain" description="S1 motif" evidence="6">
    <location>
        <begin position="844"/>
        <end position="911"/>
    </location>
</feature>
<keyword evidence="4" id="KW-0539">Nucleus</keyword>
<feature type="domain" description="S1 motif" evidence="6">
    <location>
        <begin position="933"/>
        <end position="1003"/>
    </location>
</feature>
<feature type="compositionally biased region" description="Acidic residues" evidence="5">
    <location>
        <begin position="1428"/>
        <end position="1438"/>
    </location>
</feature>
<dbReference type="EMBL" id="CP119880">
    <property type="protein sequence ID" value="WFD36368.1"/>
    <property type="molecule type" value="Genomic_DNA"/>
</dbReference>
<protein>
    <submittedName>
        <fullName evidence="7">rRNA biogenesis protein rrp5</fullName>
    </submittedName>
</protein>
<feature type="domain" description="S1 motif" evidence="6">
    <location>
        <begin position="588"/>
        <end position="655"/>
    </location>
</feature>
<dbReference type="CDD" id="cd05693">
    <property type="entry name" value="S1_Rrp5_repeat_hs1_sc1"/>
    <property type="match status" value="1"/>
</dbReference>
<keyword evidence="8" id="KW-1185">Reference proteome</keyword>
<dbReference type="Gene3D" id="1.25.40.10">
    <property type="entry name" value="Tetratricopeptide repeat domain"/>
    <property type="match status" value="1"/>
</dbReference>
<evidence type="ECO:0000256" key="2">
    <source>
        <dbReference type="ARBA" id="ARBA00022552"/>
    </source>
</evidence>
<evidence type="ECO:0000256" key="1">
    <source>
        <dbReference type="ARBA" id="ARBA00004604"/>
    </source>
</evidence>
<dbReference type="CDD" id="cd05708">
    <property type="entry name" value="S1_Rrp5_repeat_sc12"/>
    <property type="match status" value="1"/>
</dbReference>
<feature type="region of interest" description="Disordered" evidence="5">
    <location>
        <begin position="1419"/>
        <end position="1438"/>
    </location>
</feature>
<accession>A0AAF0F166</accession>
<dbReference type="SUPFAM" id="SSF50249">
    <property type="entry name" value="Nucleic acid-binding proteins"/>
    <property type="match status" value="6"/>
</dbReference>
<feature type="domain" description="S1 motif" evidence="6">
    <location>
        <begin position="409"/>
        <end position="482"/>
    </location>
</feature>
<keyword evidence="3" id="KW-0677">Repeat</keyword>
<dbReference type="SMART" id="SM00316">
    <property type="entry name" value="S1"/>
    <property type="match status" value="10"/>
</dbReference>
<reference evidence="7" key="1">
    <citation type="submission" date="2023-03" db="EMBL/GenBank/DDBJ databases">
        <title>Mating type loci evolution in Malassezia.</title>
        <authorList>
            <person name="Coelho M.A."/>
        </authorList>
    </citation>
    <scope>NUCLEOTIDE SEQUENCE</scope>
    <source>
        <strain evidence="7">CBS 11721</strain>
    </source>
</reference>
<dbReference type="GO" id="GO:0003723">
    <property type="term" value="F:RNA binding"/>
    <property type="evidence" value="ECO:0007669"/>
    <property type="project" value="TreeGrafter"/>
</dbReference>
<evidence type="ECO:0000256" key="5">
    <source>
        <dbReference type="SAM" id="MobiDB-lite"/>
    </source>
</evidence>
<dbReference type="SMART" id="SM00386">
    <property type="entry name" value="HAT"/>
    <property type="match status" value="5"/>
</dbReference>
<gene>
    <name evidence="7" type="primary">RRP5</name>
    <name evidence="7" type="ORF">MCUN1_003247</name>
</gene>
<feature type="compositionally biased region" description="Acidic residues" evidence="5">
    <location>
        <begin position="1007"/>
        <end position="1059"/>
    </location>
</feature>
<dbReference type="InterPro" id="IPR045209">
    <property type="entry name" value="Rrp5"/>
</dbReference>
<dbReference type="PANTHER" id="PTHR23270">
    <property type="entry name" value="PROGRAMMED CELL DEATH PROTEIN 11 PRE-RRNA PROCESSING PROTEIN RRP5"/>
    <property type="match status" value="1"/>
</dbReference>
<feature type="region of interest" description="Disordered" evidence="5">
    <location>
        <begin position="71"/>
        <end position="104"/>
    </location>
</feature>
<proteinExistence type="predicted"/>
<evidence type="ECO:0000256" key="3">
    <source>
        <dbReference type="ARBA" id="ARBA00022737"/>
    </source>
</evidence>
<dbReference type="CDD" id="cd05697">
    <property type="entry name" value="S1_Rrp5_repeat_hs5"/>
    <property type="match status" value="1"/>
</dbReference>
<dbReference type="PROSITE" id="PS50126">
    <property type="entry name" value="S1"/>
    <property type="match status" value="5"/>
</dbReference>
<dbReference type="Gene3D" id="2.40.50.140">
    <property type="entry name" value="Nucleic acid-binding proteins"/>
    <property type="match status" value="7"/>
</dbReference>
<dbReference type="FunFam" id="2.40.50.140:FF:000103">
    <property type="entry name" value="protein RRP5 homolog"/>
    <property type="match status" value="2"/>
</dbReference>
<dbReference type="FunFam" id="2.40.50.140:FF:000155">
    <property type="entry name" value="rRNA biogenesis protein RRP5"/>
    <property type="match status" value="1"/>
</dbReference>
<feature type="region of interest" description="Disordered" evidence="5">
    <location>
        <begin position="1002"/>
        <end position="1140"/>
    </location>
</feature>
<evidence type="ECO:0000256" key="4">
    <source>
        <dbReference type="ARBA" id="ARBA00023242"/>
    </source>
</evidence>
<dbReference type="InterPro" id="IPR048059">
    <property type="entry name" value="Rrp5_S1_rpt_hs1_sc1"/>
</dbReference>
<evidence type="ECO:0000259" key="6">
    <source>
        <dbReference type="PROSITE" id="PS50126"/>
    </source>
</evidence>
<dbReference type="GO" id="GO:0006364">
    <property type="term" value="P:rRNA processing"/>
    <property type="evidence" value="ECO:0007669"/>
    <property type="project" value="UniProtKB-KW"/>
</dbReference>
<evidence type="ECO:0000313" key="7">
    <source>
        <dbReference type="EMBL" id="WFD36368.1"/>
    </source>
</evidence>
<feature type="compositionally biased region" description="Acidic residues" evidence="5">
    <location>
        <begin position="1083"/>
        <end position="1103"/>
    </location>
</feature>
<dbReference type="Proteomes" id="UP001219933">
    <property type="component" value="Chromosome 4"/>
</dbReference>
<dbReference type="Pfam" id="PF23240">
    <property type="entry name" value="HAT_PRP39_N"/>
    <property type="match status" value="1"/>
</dbReference>
<sequence>MTERDTRKRKKESAQPAAKKARKDVSRQADVVPPHLAAREAAFPRGGGTGLSQVEHRQAVLEGRRESAAANDLFAEKGGRKRTKSATAPTKGRKKAHAATPTTRDTQRVELLNYKRLVPGTRVLASILAVHPLALVVSFADQLVGHVPVTHISSAFSERMQQALDEDEPVPELRDMYTPGQWVCACVENIQPAGARRQWGLGRESGEYERDSQRVRLSMDPTVVNAVIAAADIAPGLVLPAAVTSAEDHGYALELGVNGDIHGFLPNTTGITLPIGAVIQVTVDRVSGRVAVCRPVDKTPSPLGVAPSQAALLPGVCVRALVTSTTPQGVTVSLYGMFDGTIDAFHLPGELTPGKKLAARVLWQMPAEGDASAEVGARRIGLSAAEHVLHLDAPLASNGRPLVDAFPIGTRVTATVSSVNSAWGLLCNVEGAGTGFVHISRVADEHVDALSPTSGAYRVGSEHEARVVGHAPADRVLLLSLQPSVLAKDFMRVSEVNVGDVVRATIRRVTDRAIFLRLNGNVDGVVFPLHFADILLRNPEKKYKPNAEVRARVLHTDPERNRIVLSLKRTLVDSDLPLVSSVDQAVPGLVTLAVVTRHLQRSILVELGGTVRAVVPYTEAGEEKDLTTQFPDGRVVRVRITRVERETGRVTASIKQATPSALAKLDVASFEIGSNVVALVKSVHDAIAVCEIEPQGTKALLALSALARLRKVDTETIAATIQPGDRIEDTIVVDRNPTKGLVVLGDKIRGALSPGTKCRARVVRRCSEHLFSILRIGSSRARIHVTEVSDDFSTAHLPDEGEEIDVVVLEVHDRDAEVSSRASRLYGGNARDPAIDSAADLEIGAHYRGVVKAVRDTGVYVSLGRNTDARVMIKELFDEYVKDFKARLRVGEVVNGTVLGIDGGKVEFSLKKSRLGDVKTESRPTRLEEFSAGDKVSAIVRSVTDYGVFVEIEGTKVSGLCHKSELADSKSADALRAYESGDRVKAVVLKVEPEKRRISFGLKPSYFEDDDDLDGDDDDEAEDEDEDDVDEEDLDEGDEDLDDAEDVDESDEDNVDVEENALAGQDSDNAEDDSDSSTGDFIDLGDESDAGEQDDDESDTDDESPTKPALEAKLSWDAPAPVTAIDSDDEDDAPRIKKRRGVEEDITGDLAEKKLDSATDYERLLLGSPNSSYLWIQFMSFYLELGDVEKARQVARRAIQVINYREEQEKLNVWVALLNLENTYGSPDTLEAVFREAVQLNDAYSVHTRLLAILEQSGKIDQAAELFRKTVKKFGANTSAWIAWYQFYLRHGRPDDAHELVPRSLQSLERSKHIKALAAYALAEYKQGDIERARTLFETLVSRHPKRLDLWWQYIDQEVHLENIESVRSLLDRVFVERKNTVKQTKSLLQKWLAIEKRIGDDAGVQGVLERAREFVARTQASARGGGDEQEDEDNEDE</sequence>
<dbReference type="InterPro" id="IPR011990">
    <property type="entry name" value="TPR-like_helical_dom_sf"/>
</dbReference>
<dbReference type="SUPFAM" id="SSF48452">
    <property type="entry name" value="TPR-like"/>
    <property type="match status" value="1"/>
</dbReference>
<name>A0AAF0F166_9BASI</name>
<dbReference type="PANTHER" id="PTHR23270:SF10">
    <property type="entry name" value="PROTEIN RRP5 HOMOLOG"/>
    <property type="match status" value="1"/>
</dbReference>